<feature type="compositionally biased region" description="Polar residues" evidence="1">
    <location>
        <begin position="149"/>
        <end position="163"/>
    </location>
</feature>
<protein>
    <submittedName>
        <fullName evidence="2">Uncharacterized protein</fullName>
    </submittedName>
</protein>
<evidence type="ECO:0000313" key="3">
    <source>
        <dbReference type="Proteomes" id="UP000186817"/>
    </source>
</evidence>
<name>A0A1Q9DZM6_SYMMI</name>
<accession>A0A1Q9DZM6</accession>
<dbReference type="Proteomes" id="UP000186817">
    <property type="component" value="Unassembled WGS sequence"/>
</dbReference>
<feature type="region of interest" description="Disordered" evidence="1">
    <location>
        <begin position="67"/>
        <end position="93"/>
    </location>
</feature>
<dbReference type="EMBL" id="LSRX01000322">
    <property type="protein sequence ID" value="OLQ00612.1"/>
    <property type="molecule type" value="Genomic_DNA"/>
</dbReference>
<keyword evidence="3" id="KW-1185">Reference proteome</keyword>
<feature type="compositionally biased region" description="Basic and acidic residues" evidence="1">
    <location>
        <begin position="125"/>
        <end position="143"/>
    </location>
</feature>
<reference evidence="2 3" key="1">
    <citation type="submission" date="2016-02" db="EMBL/GenBank/DDBJ databases">
        <title>Genome analysis of coral dinoflagellate symbionts highlights evolutionary adaptations to a symbiotic lifestyle.</title>
        <authorList>
            <person name="Aranda M."/>
            <person name="Li Y."/>
            <person name="Liew Y.J."/>
            <person name="Baumgarten S."/>
            <person name="Simakov O."/>
            <person name="Wilson M."/>
            <person name="Piel J."/>
            <person name="Ashoor H."/>
            <person name="Bougouffa S."/>
            <person name="Bajic V.B."/>
            <person name="Ryu T."/>
            <person name="Ravasi T."/>
            <person name="Bayer T."/>
            <person name="Micklem G."/>
            <person name="Kim H."/>
            <person name="Bhak J."/>
            <person name="Lajeunesse T.C."/>
            <person name="Voolstra C.R."/>
        </authorList>
    </citation>
    <scope>NUCLEOTIDE SEQUENCE [LARGE SCALE GENOMIC DNA]</scope>
    <source>
        <strain evidence="2 3">CCMP2467</strain>
    </source>
</reference>
<evidence type="ECO:0000313" key="2">
    <source>
        <dbReference type="EMBL" id="OLQ00612.1"/>
    </source>
</evidence>
<proteinExistence type="predicted"/>
<gene>
    <name evidence="2" type="ORF">AK812_SmicGene16713</name>
</gene>
<feature type="region of interest" description="Disordered" evidence="1">
    <location>
        <begin position="125"/>
        <end position="210"/>
    </location>
</feature>
<organism evidence="2 3">
    <name type="scientific">Symbiodinium microadriaticum</name>
    <name type="common">Dinoflagellate</name>
    <name type="synonym">Zooxanthella microadriatica</name>
    <dbReference type="NCBI Taxonomy" id="2951"/>
    <lineage>
        <taxon>Eukaryota</taxon>
        <taxon>Sar</taxon>
        <taxon>Alveolata</taxon>
        <taxon>Dinophyceae</taxon>
        <taxon>Suessiales</taxon>
        <taxon>Symbiodiniaceae</taxon>
        <taxon>Symbiodinium</taxon>
    </lineage>
</organism>
<evidence type="ECO:0000256" key="1">
    <source>
        <dbReference type="SAM" id="MobiDB-lite"/>
    </source>
</evidence>
<sequence length="210" mass="23299">MPRMPSLPMAMVACQIRVGDIIRATNLIPSSAAAADLAAPAFFDLAVFSPRGSPVLCRFLLLTSPERSPTKERRTSSSASAASTLSDAFEERNSFSEGRLDAKAMLLASEDVEWRVLAEARCRQDHQDDQDHQDQQDQHHNQDDRDDQLTTTNGDQQETTNRSPGECQEIPGDDEHQQPGDNEESTGRPPRYRQETTRTAPIHMDPAAVE</sequence>
<dbReference type="AlphaFoldDB" id="A0A1Q9DZM6"/>
<comment type="caution">
    <text evidence="2">The sequence shown here is derived from an EMBL/GenBank/DDBJ whole genome shotgun (WGS) entry which is preliminary data.</text>
</comment>